<reference evidence="12" key="3">
    <citation type="submission" date="2025-08" db="UniProtKB">
        <authorList>
            <consortium name="Ensembl"/>
        </authorList>
    </citation>
    <scope>IDENTIFICATION</scope>
    <source>
        <strain evidence="12">HSOK</strain>
    </source>
</reference>
<reference key="1">
    <citation type="journal article" date="2007" name="Nature">
        <title>The medaka draft genome and insights into vertebrate genome evolution.</title>
        <authorList>
            <person name="Kasahara M."/>
            <person name="Naruse K."/>
            <person name="Sasaki S."/>
            <person name="Nakatani Y."/>
            <person name="Qu W."/>
            <person name="Ahsan B."/>
            <person name="Yamada T."/>
            <person name="Nagayasu Y."/>
            <person name="Doi K."/>
            <person name="Kasai Y."/>
            <person name="Jindo T."/>
            <person name="Kobayashi D."/>
            <person name="Shimada A."/>
            <person name="Toyoda A."/>
            <person name="Kuroki Y."/>
            <person name="Fujiyama A."/>
            <person name="Sasaki T."/>
            <person name="Shimizu A."/>
            <person name="Asakawa S."/>
            <person name="Shimizu N."/>
            <person name="Hashimoto S."/>
            <person name="Yang J."/>
            <person name="Lee Y."/>
            <person name="Matsushima K."/>
            <person name="Sugano S."/>
            <person name="Sakaizumi M."/>
            <person name="Narita T."/>
            <person name="Ohishi K."/>
            <person name="Haga S."/>
            <person name="Ohta F."/>
            <person name="Nomoto H."/>
            <person name="Nogata K."/>
            <person name="Morishita T."/>
            <person name="Endo T."/>
            <person name="Shin-I T."/>
            <person name="Takeda H."/>
            <person name="Morishita S."/>
            <person name="Kohara Y."/>
        </authorList>
    </citation>
    <scope>NUCLEOTIDE SEQUENCE [LARGE SCALE GENOMIC DNA]</scope>
    <source>
        <strain>Hd-rR</strain>
    </source>
</reference>
<evidence type="ECO:0000256" key="8">
    <source>
        <dbReference type="ARBA" id="ARBA00023136"/>
    </source>
</evidence>
<proteinExistence type="inferred from homology"/>
<evidence type="ECO:0000256" key="4">
    <source>
        <dbReference type="ARBA" id="ARBA00022692"/>
    </source>
</evidence>
<dbReference type="FunFam" id="3.40.50.300:FF:000807">
    <property type="entry name" value="galactosylceramide sulfotransferase isoform X1"/>
    <property type="match status" value="1"/>
</dbReference>
<dbReference type="PANTHER" id="PTHR14647:SF56">
    <property type="entry name" value="GALACTOSYLCERAMIDE SULFOTRANSFERASE"/>
    <property type="match status" value="1"/>
</dbReference>
<dbReference type="InterPro" id="IPR027417">
    <property type="entry name" value="P-loop_NTPase"/>
</dbReference>
<reference evidence="12 13" key="2">
    <citation type="submission" date="2017-04" db="EMBL/GenBank/DDBJ databases">
        <title>CpG methylation of centromeres and impact of large insertions on vertebrate speciation.</title>
        <authorList>
            <person name="Ichikawa K."/>
            <person name="Yoshimura J."/>
            <person name="Morishita S."/>
        </authorList>
    </citation>
    <scope>NUCLEOTIDE SEQUENCE</scope>
    <source>
        <strain evidence="12 13">HSOK</strain>
    </source>
</reference>
<keyword evidence="9" id="KW-0325">Glycoprotein</keyword>
<dbReference type="PANTHER" id="PTHR14647">
    <property type="entry name" value="GALACTOSE-3-O-SULFOTRANSFERASE"/>
    <property type="match status" value="1"/>
</dbReference>
<evidence type="ECO:0000256" key="9">
    <source>
        <dbReference type="ARBA" id="ARBA00023180"/>
    </source>
</evidence>
<feature type="transmembrane region" description="Helical" evidence="11">
    <location>
        <begin position="12"/>
        <end position="30"/>
    </location>
</feature>
<evidence type="ECO:0000256" key="3">
    <source>
        <dbReference type="ARBA" id="ARBA00022679"/>
    </source>
</evidence>
<dbReference type="GO" id="GO:0000139">
    <property type="term" value="C:Golgi membrane"/>
    <property type="evidence" value="ECO:0007669"/>
    <property type="project" value="UniProtKB-SubCell"/>
</dbReference>
<keyword evidence="8 11" id="KW-0472">Membrane</keyword>
<evidence type="ECO:0000256" key="1">
    <source>
        <dbReference type="ARBA" id="ARBA00004323"/>
    </source>
</evidence>
<dbReference type="SUPFAM" id="SSF52540">
    <property type="entry name" value="P-loop containing nucleoside triphosphate hydrolases"/>
    <property type="match status" value="1"/>
</dbReference>
<evidence type="ECO:0000313" key="12">
    <source>
        <dbReference type="Ensembl" id="ENSORLP00015003973.1"/>
    </source>
</evidence>
<name>A0A3P9H8S0_ORYLA</name>
<dbReference type="InterPro" id="IPR009729">
    <property type="entry name" value="Gal-3-0_sulfotransfrase"/>
</dbReference>
<keyword evidence="7" id="KW-0333">Golgi apparatus</keyword>
<evidence type="ECO:0000256" key="6">
    <source>
        <dbReference type="ARBA" id="ARBA00022989"/>
    </source>
</evidence>
<evidence type="ECO:0000256" key="10">
    <source>
        <dbReference type="SAM" id="MobiDB-lite"/>
    </source>
</evidence>
<keyword evidence="6 11" id="KW-1133">Transmembrane helix</keyword>
<comment type="similarity">
    <text evidence="2">Belongs to the galactose-3-O-sulfotransferase family.</text>
</comment>
<feature type="region of interest" description="Disordered" evidence="10">
    <location>
        <begin position="49"/>
        <end position="68"/>
    </location>
</feature>
<dbReference type="GO" id="GO:0001733">
    <property type="term" value="F:galactosylceramide sulfotransferase activity"/>
    <property type="evidence" value="ECO:0007669"/>
    <property type="project" value="InterPro"/>
</dbReference>
<keyword evidence="5" id="KW-0735">Signal-anchor</keyword>
<protein>
    <submittedName>
        <fullName evidence="12">Galactosylceramide sulfotransferase</fullName>
    </submittedName>
</protein>
<reference evidence="12" key="4">
    <citation type="submission" date="2025-09" db="UniProtKB">
        <authorList>
            <consortium name="Ensembl"/>
        </authorList>
    </citation>
    <scope>IDENTIFICATION</scope>
    <source>
        <strain evidence="12">HSOK</strain>
    </source>
</reference>
<evidence type="ECO:0000256" key="2">
    <source>
        <dbReference type="ARBA" id="ARBA00008124"/>
    </source>
</evidence>
<dbReference type="Proteomes" id="UP000265200">
    <property type="component" value="Chromosome 12"/>
</dbReference>
<dbReference type="GO" id="GO:0009247">
    <property type="term" value="P:glycolipid biosynthetic process"/>
    <property type="evidence" value="ECO:0007669"/>
    <property type="project" value="InterPro"/>
</dbReference>
<comment type="subcellular location">
    <subcellularLocation>
        <location evidence="1">Golgi apparatus membrane</location>
        <topology evidence="1">Single-pass type II membrane protein</topology>
    </subcellularLocation>
</comment>
<dbReference type="Ensembl" id="ENSORLT00015008361.1">
    <property type="protein sequence ID" value="ENSORLP00015003973.1"/>
    <property type="gene ID" value="ENSORLG00015004730.1"/>
</dbReference>
<evidence type="ECO:0000256" key="11">
    <source>
        <dbReference type="SAM" id="Phobius"/>
    </source>
</evidence>
<keyword evidence="3" id="KW-0808">Transferase</keyword>
<dbReference type="Gene3D" id="3.40.50.300">
    <property type="entry name" value="P-loop containing nucleotide triphosphate hydrolases"/>
    <property type="match status" value="1"/>
</dbReference>
<evidence type="ECO:0000256" key="5">
    <source>
        <dbReference type="ARBA" id="ARBA00022968"/>
    </source>
</evidence>
<dbReference type="Pfam" id="PF06990">
    <property type="entry name" value="Gal-3-0_sulfotr"/>
    <property type="match status" value="1"/>
</dbReference>
<sequence>MSWIRTGKCTVGIRGLIPWIFVTNVMLILYCFTGSNQVNHSESKENTCPLSLEKSNSKGPSQAPTSNCSPKTNIMFMKTHKTASSTILNILFRFGEKHKLKFAFPDKRNDFFYPSPFQASLVKDYRPGGCYNIVCNHMRFNHQEVAKLLPPDAAYITILRDPVDLFESSFHYYHKIVPLTWAIGGDSKLAEFLKNPQAFYSPEAFNSFYLKNMLSFDFGFDNNLKADDPQVTRHIHYLSEQFHFVLIAEYFEESLILLKDLLCWSTEDILYFKLNARKSSSVSKLDPELRAKALQWNGADWKLYQHFNASFWARVEAYGRERMNRDIQELRRRNNEMRIKCIDGGGAVEAQNIQDQHFLPWQPLGEKSILGYNVRKDIEPKFRKTCEKMLTPEIQYMSDLGVSLWVTKLWGWFKDIIY</sequence>
<accession>A0A3P9H8S0</accession>
<dbReference type="AlphaFoldDB" id="A0A3P9H8S0"/>
<evidence type="ECO:0000256" key="7">
    <source>
        <dbReference type="ARBA" id="ARBA00023034"/>
    </source>
</evidence>
<keyword evidence="4 11" id="KW-0812">Transmembrane</keyword>
<evidence type="ECO:0000313" key="13">
    <source>
        <dbReference type="Proteomes" id="UP000265200"/>
    </source>
</evidence>
<organism evidence="12 13">
    <name type="scientific">Oryzias latipes</name>
    <name type="common">Japanese rice fish</name>
    <name type="synonym">Japanese killifish</name>
    <dbReference type="NCBI Taxonomy" id="8090"/>
    <lineage>
        <taxon>Eukaryota</taxon>
        <taxon>Metazoa</taxon>
        <taxon>Chordata</taxon>
        <taxon>Craniata</taxon>
        <taxon>Vertebrata</taxon>
        <taxon>Euteleostomi</taxon>
        <taxon>Actinopterygii</taxon>
        <taxon>Neopterygii</taxon>
        <taxon>Teleostei</taxon>
        <taxon>Neoteleostei</taxon>
        <taxon>Acanthomorphata</taxon>
        <taxon>Ovalentaria</taxon>
        <taxon>Atherinomorphae</taxon>
        <taxon>Beloniformes</taxon>
        <taxon>Adrianichthyidae</taxon>
        <taxon>Oryziinae</taxon>
        <taxon>Oryzias</taxon>
    </lineage>
</organism>